<organism evidence="1 2">
    <name type="scientific">Panagrolaimus sp. ES5</name>
    <dbReference type="NCBI Taxonomy" id="591445"/>
    <lineage>
        <taxon>Eukaryota</taxon>
        <taxon>Metazoa</taxon>
        <taxon>Ecdysozoa</taxon>
        <taxon>Nematoda</taxon>
        <taxon>Chromadorea</taxon>
        <taxon>Rhabditida</taxon>
        <taxon>Tylenchina</taxon>
        <taxon>Panagrolaimomorpha</taxon>
        <taxon>Panagrolaimoidea</taxon>
        <taxon>Panagrolaimidae</taxon>
        <taxon>Panagrolaimus</taxon>
    </lineage>
</organism>
<sequence>MIGALLWLLFFQRCFHLSSAYSEKSYEFSVIEESPKNTFVGQIALNNAEKYRISAPNPIIKDLFYIDFTSGNIKTLNRIDRDQINPYNNTIDLIIVSQSASLISIHIHILDINDNAPHFLQQFYNISIVEGAIIGSKFPLQTAKDPDFGMNGTIAAYRLKSDDPETVNLFKVHRMTDIIGGDALFLELINALDRETRSSYTVEIEAIDGGQPALAGSFILFITILDVNDNAPIFINPFLNVTVDSNGKENEIIAKMNAHDADIGLNAELFYALVDTVKDQFEIDSKTGEIKRKTNKLHCNKESCAHCLPNICVIPIEVSDKGVPKLVGRSFLNVHLNHQKLIPLEINIKVYPSNSNYLLIDENVQIGSTLAVLTVNDNHNSKIKMSIISGNDENIFQLEHGHGFAILRLNKKVDFKKEQQYLLIFEANDSSDIPKKAQKSLQVYVRNANEKSPQFKEKRYSKNIFETTWINSPVLRIEANSENKNVEYSIINETALPFKINSKTGVIKLFQKLDYSNSTFYEFQVEARNPAPSWKSTTVPVRINILDSNNNAPKFYEKISQITIPENFDISQPIFQAKCLDMDYEENSATRYQILNPHENSFVRIVEENGKIYLKNELDYEKVKKFVFDVTCENINDPKLADNQKLLVNVEDINDNFPYFEQTIYHANLNNDDPIGTEIITVSAKDDDEMDKHNLSYFLINAPIGYIDIEKTTGKIFTLKIIDINTIGLSFNITIGAKDSEKHLSTNNAIIIVHIIENFNQNPLFNSFPWIFETEENASLDYLIGKCTAVSNDKIEYSLLQGNEYLKINEENGELRIKKIMDYEEIKQIPFTVLAKTNKNVNSKNGTIIVLDINDNPPKFTNPKHFIVDLSNLAVGESFGKLTAIDADSGINGEIFYASKNEFLIIDKITGIMWLNPKIAKEKENQWQIMVEASDKGIPSLSTTIKLIIDVIKQPKNLSVFPSQMFLSNNDDIINLNVMNNSQLFFYETINVSSFADFLSNGHLYFYPMKHQLFYKLSYGADDFEQHSKHSQELTICQKVVTEFQFECLSNILIHISENATPGSIYYTELIVNKNDEVARFKLLNEYETFLIDSSTGSLMLLKSLDAEIKQNLSLDIEIMNRKKQRTKCSVKIVVDDISDNSPIFEKSFYYAEIMNNASGNVITVKANDKDISLKHNQIYYSLKDNEKFFMINQSSGVISIVSSLEGNKLYNITVFATNLDEQMFAKTNVLIKVLPDLIQKPVLLVPQEVVISELTTLGSVVTTISAISDSQTVTYKIIDGNLFSTFEIDQHFGQIILVRSLDFEKVQQFVLTLMAQTQKSNVTQILNVKVENERDVIPIIISENLTVQENQRPKSFVGRIEIEDDELRPISDLQFDIVYQFPPNGRFYINENNVLFTGDWLDREKIDKFQLLISVTDKKENHLKSEKVITVIVSDENDNMPECNDLNAFLIPKNAVFPLNVKMNCNDKDEGYNASIGYKMIKSFNNLVMAWGGNLIINNNIEQPLLEIPFIAADRMSIETRDNADALRTSSTSKFVLIKENVGKIFSRPQSTFKIYGTSQIPTVIGNLPLVKNSSRCFISQQSIQTNIFSTFENSSNLLLIKSLPPNAKVFHLDIIGFDTVTHKTQIHKITIEIDENNPNGQFYVPVIAYETFVNENISIGKNFEKLQVLGTSANNLKFQFQNNFTATTDFPFEINEKTGEIFAKGKIDYEKEHFYQTDVIISSKVQTVTVPIYFHIIDSNDNAPLFKENPFNFFIREDATRNEFIGHIIASDLDNNGNDRIRYQLINAPSGLFILDTISGILTLGGELDHEKQAFYEFEVRAYDSDGLEAKGIIFVFIEDVNDNIPKFDESEIKISIPEDISVGTLIHSLIFDDADIANTFNFEIDPSTLHYEHFRLDNNGNIYVNNILDREKIQEYKLLIILKDSFYPFIVHEARKTVLIIIEDVNDNPPHFATNYTFIINEASEIGTVIGNVVAFDHDIDTNGLNSLIQYRINPFSNSHGIFMIDPLFGYIILNKKLDYELKSHYNLTVIAMDSDNPDFSSSTEINIIVTDDDDNKPIILSTIEEIHFDEDIPIGSLVTKVEFEDKDVGTNAEVIFDIINGNENGWFRINSFTGHIFVNRKLDYETQNNFSLNISMIPFTGKFDATFAIANVFLNDKNDESPIFVDVSQKEIEIAENITTNYPLFIYQLKAIDRDANSTTKYSIISGNSTLFFIDSDTGDLFINNALDYETDKSHQIILKATDSLNPLLFSQIIVEISVEDINDNAPTFTQPYYMIEIPENFYTNKTLLKIKARDVDENENSEIYYTIENKEAVPFTIDYLTGELKATKAFDYEERNAYTLIVRATDNGKFVQLSNDVEIRISIKDENDNSPIFHNNKQDVFIKSNARKGSIIFVVDAIDYDSDNEIYLSLAGTDEKYFTIDKRGVIRVKSILSKQTEFEITVIAKDSSNATASLPLTFYYAVEDIFPIFQMNETRFLVSEDKINHFITKVSADGDKCIRYTIASGNAFNNFKLDSFTGELIAAYLDYERVQEHHLYIAATNCHSSLYTTYQAIIVSVKDINDNKPIFEKSLYELKIMENTEPSKDPIVQVIATDADKSNHVTYQILNDNNAFEIDATNGQIYQLLELDREEHEIYELIVEASDNGSPSLKEICIVKIIVLDENDNAPHFSRLLKTSILENAKVGDFVTQIITYDPDTKENSKNFYSIEGDDAHYFAIDPITGNITVAKTLDREMQKLHKIKVYAQDKIWRVSASMTIFVEDVNDNAPEFISSSYNFSVLTQHTKNEYFVGSVEANDLDEGINKKLTYYTYSPYIYIYPESGEIFLTRNLSYLPADFITAEIFSINYGVPSNVGSTNVNIYLLDKYLEPPDFEYEEYVFGIETPVGNEFVNFGKVKTKSPNSRIQYELSQLSNIVSINAETGEMSGNFSTLKFDDTIEFTIKANDYMSNKPGITTVIIKATEKQEIEFKVKKYTFIIYENTPLNSTVGYVIVSNPFITYSILSANESYFGINSKTGRLFVAKTINNDFTPHHKAVEILVEALFNGYPSKSRLTNVTIQIINKNNNPPVFSESQKILYFTNEIPTGAAITTIKANDIDESPFNEVFYSLSKQDLFDIDSKSGKIFAISDVDFSMSNQYSFDVIASNFNSTTTSKMTVIIQLRMPFQNTAIFVRENERFEISRRSIISSIIGQLEAHSVFGKNQYLINPNEHFIIEKNSASLILNKKLESSENVSVTAIVKSGMLNRKAPNICQIQIITNELAPPPVFPENNYIVKLSSSAEPLTEVLRFNFILPTDVQMEIEGKGRE</sequence>
<dbReference type="WBParaSite" id="ES5_v2.g11545.t1">
    <property type="protein sequence ID" value="ES5_v2.g11545.t1"/>
    <property type="gene ID" value="ES5_v2.g11545"/>
</dbReference>
<evidence type="ECO:0000313" key="1">
    <source>
        <dbReference type="Proteomes" id="UP000887579"/>
    </source>
</evidence>
<name>A0AC34F3S9_9BILA</name>
<protein>
    <submittedName>
        <fullName evidence="2">Cadherin domain-containing protein</fullName>
    </submittedName>
</protein>
<reference evidence="2" key="1">
    <citation type="submission" date="2022-11" db="UniProtKB">
        <authorList>
            <consortium name="WormBaseParasite"/>
        </authorList>
    </citation>
    <scope>IDENTIFICATION</scope>
</reference>
<proteinExistence type="predicted"/>
<evidence type="ECO:0000313" key="2">
    <source>
        <dbReference type="WBParaSite" id="ES5_v2.g11545.t1"/>
    </source>
</evidence>
<accession>A0AC34F3S9</accession>
<dbReference type="Proteomes" id="UP000887579">
    <property type="component" value="Unplaced"/>
</dbReference>